<evidence type="ECO:0000256" key="2">
    <source>
        <dbReference type="ARBA" id="ARBA00022448"/>
    </source>
</evidence>
<keyword evidence="3" id="KW-1003">Cell membrane</keyword>
<feature type="transmembrane region" description="Helical" evidence="7">
    <location>
        <begin position="74"/>
        <end position="94"/>
    </location>
</feature>
<keyword evidence="4 7" id="KW-0812">Transmembrane</keyword>
<dbReference type="InterPro" id="IPR010290">
    <property type="entry name" value="TM_effector"/>
</dbReference>
<feature type="transmembrane region" description="Helical" evidence="7">
    <location>
        <begin position="264"/>
        <end position="283"/>
    </location>
</feature>
<feature type="transmembrane region" description="Helical" evidence="7">
    <location>
        <begin position="379"/>
        <end position="401"/>
    </location>
</feature>
<feature type="transmembrane region" description="Helical" evidence="7">
    <location>
        <begin position="172"/>
        <end position="191"/>
    </location>
</feature>
<dbReference type="InterPro" id="IPR036259">
    <property type="entry name" value="MFS_trans_sf"/>
</dbReference>
<evidence type="ECO:0000313" key="8">
    <source>
        <dbReference type="EMBL" id="MFC7245921.1"/>
    </source>
</evidence>
<reference evidence="9" key="1">
    <citation type="journal article" date="2019" name="Int. J. Syst. Evol. Microbiol.">
        <title>The Global Catalogue of Microorganisms (GCM) 10K type strain sequencing project: providing services to taxonomists for standard genome sequencing and annotation.</title>
        <authorList>
            <consortium name="The Broad Institute Genomics Platform"/>
            <consortium name="The Broad Institute Genome Sequencing Center for Infectious Disease"/>
            <person name="Wu L."/>
            <person name="Ma J."/>
        </authorList>
    </citation>
    <scope>NUCLEOTIDE SEQUENCE [LARGE SCALE GENOMIC DNA]</scope>
    <source>
        <strain evidence="9">CGMCC 1.9106</strain>
    </source>
</reference>
<dbReference type="RefSeq" id="WP_376808799.1">
    <property type="nucleotide sequence ID" value="NZ_JBHTAC010000032.1"/>
</dbReference>
<evidence type="ECO:0000256" key="6">
    <source>
        <dbReference type="ARBA" id="ARBA00023136"/>
    </source>
</evidence>
<keyword evidence="5 7" id="KW-1133">Transmembrane helix</keyword>
<comment type="subcellular location">
    <subcellularLocation>
        <location evidence="1">Cell inner membrane</location>
        <topology evidence="1">Multi-pass membrane protein</topology>
    </subcellularLocation>
</comment>
<name>A0ABW2H217_9ACTN</name>
<evidence type="ECO:0000313" key="9">
    <source>
        <dbReference type="Proteomes" id="UP001596392"/>
    </source>
</evidence>
<keyword evidence="6 7" id="KW-0472">Membrane</keyword>
<dbReference type="Gene3D" id="1.20.1250.20">
    <property type="entry name" value="MFS general substrate transporter like domains"/>
    <property type="match status" value="1"/>
</dbReference>
<accession>A0ABW2H217</accession>
<feature type="transmembrane region" description="Helical" evidence="7">
    <location>
        <begin position="148"/>
        <end position="166"/>
    </location>
</feature>
<dbReference type="Pfam" id="PF05977">
    <property type="entry name" value="MFS_3"/>
    <property type="match status" value="1"/>
</dbReference>
<sequence>MTAEAVPRRRGGLVGVLLAETISQVGTKMTFVALPWLVLVETGSPTMMGLVAAAEMVPYVAVGVLGAPWIDRLGAWRVTVDADLLSAVALMGLVLGYRDLGFAALLVLVAVAGALRGLSDRARAVLLRPMIEQAGAETTRITGLYDGIGRLTTLIGAPVGGLLIAWTDPLTVMGLDAATFAASGLIVAALVRMPPPVAAADEPGPREPYLESLRGGFGYLGHDRLILGVLVMLFVSNLATQAHQVVFVPLWVSQRLGTPAGLGVVFGSFALGAVVGNIAFTAMAKRLPRYLTLTAGYLVGGAPRMLVLAFADELPVVVTVLFLSGVGLAAVNPIIGAVLYQRVPAAYQARVFGLAAAFAYAGLPVGSLVGGWLAQGAGLTAGLVVCGLVLLAATLSPVFGYRTWKQLDDTSTAFDVPETVPPLTVTLAYAGGTWRVLATRGRTELAAPRELDTAAALRTVGALDVPEAYAAAERIVAGEREQAQAETDRLRALLADAQARLARLDVGYPAPELTAPGEPRPPQR</sequence>
<organism evidence="8 9">
    <name type="scientific">Catellatospora aurea</name>
    <dbReference type="NCBI Taxonomy" id="1337874"/>
    <lineage>
        <taxon>Bacteria</taxon>
        <taxon>Bacillati</taxon>
        <taxon>Actinomycetota</taxon>
        <taxon>Actinomycetes</taxon>
        <taxon>Micromonosporales</taxon>
        <taxon>Micromonosporaceae</taxon>
        <taxon>Catellatospora</taxon>
    </lineage>
</organism>
<feature type="transmembrane region" description="Helical" evidence="7">
    <location>
        <begin position="290"/>
        <end position="311"/>
    </location>
</feature>
<dbReference type="PANTHER" id="PTHR23513:SF9">
    <property type="entry name" value="ENTEROBACTIN EXPORTER ENTS"/>
    <property type="match status" value="1"/>
</dbReference>
<feature type="transmembrane region" description="Helical" evidence="7">
    <location>
        <begin position="100"/>
        <end position="118"/>
    </location>
</feature>
<dbReference type="EMBL" id="JBHTAC010000032">
    <property type="protein sequence ID" value="MFC7245921.1"/>
    <property type="molecule type" value="Genomic_DNA"/>
</dbReference>
<evidence type="ECO:0000256" key="4">
    <source>
        <dbReference type="ARBA" id="ARBA00022692"/>
    </source>
</evidence>
<evidence type="ECO:0000256" key="5">
    <source>
        <dbReference type="ARBA" id="ARBA00022989"/>
    </source>
</evidence>
<gene>
    <name evidence="8" type="ORF">ACFQO7_25880</name>
</gene>
<dbReference type="PANTHER" id="PTHR23513">
    <property type="entry name" value="INTEGRAL MEMBRANE EFFLUX PROTEIN-RELATED"/>
    <property type="match status" value="1"/>
</dbReference>
<proteinExistence type="predicted"/>
<dbReference type="CDD" id="cd06173">
    <property type="entry name" value="MFS_MefA_like"/>
    <property type="match status" value="1"/>
</dbReference>
<dbReference type="Proteomes" id="UP001596392">
    <property type="component" value="Unassembled WGS sequence"/>
</dbReference>
<evidence type="ECO:0000256" key="3">
    <source>
        <dbReference type="ARBA" id="ARBA00022475"/>
    </source>
</evidence>
<evidence type="ECO:0000256" key="7">
    <source>
        <dbReference type="SAM" id="Phobius"/>
    </source>
</evidence>
<comment type="caution">
    <text evidence="8">The sequence shown here is derived from an EMBL/GenBank/DDBJ whole genome shotgun (WGS) entry which is preliminary data.</text>
</comment>
<feature type="transmembrane region" description="Helical" evidence="7">
    <location>
        <begin position="351"/>
        <end position="373"/>
    </location>
</feature>
<dbReference type="SUPFAM" id="SSF103473">
    <property type="entry name" value="MFS general substrate transporter"/>
    <property type="match status" value="1"/>
</dbReference>
<feature type="transmembrane region" description="Helical" evidence="7">
    <location>
        <begin position="47"/>
        <end position="67"/>
    </location>
</feature>
<keyword evidence="2" id="KW-0813">Transport</keyword>
<feature type="transmembrane region" description="Helical" evidence="7">
    <location>
        <begin position="317"/>
        <end position="339"/>
    </location>
</feature>
<evidence type="ECO:0000256" key="1">
    <source>
        <dbReference type="ARBA" id="ARBA00004429"/>
    </source>
</evidence>
<keyword evidence="9" id="KW-1185">Reference proteome</keyword>
<protein>
    <submittedName>
        <fullName evidence="8">MFS transporter</fullName>
    </submittedName>
</protein>
<feature type="transmembrane region" description="Helical" evidence="7">
    <location>
        <begin position="225"/>
        <end position="252"/>
    </location>
</feature>